<dbReference type="Proteomes" id="UP000198284">
    <property type="component" value="Unassembled WGS sequence"/>
</dbReference>
<dbReference type="InterPro" id="IPR009915">
    <property type="entry name" value="NnrU_dom"/>
</dbReference>
<protein>
    <submittedName>
        <fullName evidence="7">Uncharacterized membrane protein</fullName>
    </submittedName>
</protein>
<dbReference type="AlphaFoldDB" id="A0A239F3E3"/>
<gene>
    <name evidence="7" type="ORF">SAMN06265795_103159</name>
</gene>
<proteinExistence type="predicted"/>
<dbReference type="EMBL" id="FZOT01000003">
    <property type="protein sequence ID" value="SNS51409.1"/>
    <property type="molecule type" value="Genomic_DNA"/>
</dbReference>
<evidence type="ECO:0000259" key="6">
    <source>
        <dbReference type="Pfam" id="PF07298"/>
    </source>
</evidence>
<evidence type="ECO:0000256" key="3">
    <source>
        <dbReference type="ARBA" id="ARBA00022989"/>
    </source>
</evidence>
<name>A0A239F3E3_9BURK</name>
<reference evidence="7 8" key="1">
    <citation type="submission" date="2017-06" db="EMBL/GenBank/DDBJ databases">
        <authorList>
            <person name="Kim H.J."/>
            <person name="Triplett B.A."/>
        </authorList>
    </citation>
    <scope>NUCLEOTIDE SEQUENCE [LARGE SCALE GENOMIC DNA]</scope>
    <source>
        <strain evidence="7 8">U15</strain>
    </source>
</reference>
<evidence type="ECO:0000313" key="8">
    <source>
        <dbReference type="Proteomes" id="UP000198284"/>
    </source>
</evidence>
<evidence type="ECO:0000313" key="7">
    <source>
        <dbReference type="EMBL" id="SNS51409.1"/>
    </source>
</evidence>
<dbReference type="OrthoDB" id="5293641at2"/>
<feature type="transmembrane region" description="Helical" evidence="5">
    <location>
        <begin position="127"/>
        <end position="144"/>
    </location>
</feature>
<evidence type="ECO:0000256" key="4">
    <source>
        <dbReference type="ARBA" id="ARBA00023136"/>
    </source>
</evidence>
<keyword evidence="4 5" id="KW-0472">Membrane</keyword>
<organism evidence="7 8">
    <name type="scientific">Noviherbaspirillum humi</name>
    <dbReference type="NCBI Taxonomy" id="1688639"/>
    <lineage>
        <taxon>Bacteria</taxon>
        <taxon>Pseudomonadati</taxon>
        <taxon>Pseudomonadota</taxon>
        <taxon>Betaproteobacteria</taxon>
        <taxon>Burkholderiales</taxon>
        <taxon>Oxalobacteraceae</taxon>
        <taxon>Noviherbaspirillum</taxon>
    </lineage>
</organism>
<keyword evidence="3 5" id="KW-1133">Transmembrane helix</keyword>
<feature type="domain" description="NnrU" evidence="6">
    <location>
        <begin position="4"/>
        <end position="190"/>
    </location>
</feature>
<feature type="transmembrane region" description="Helical" evidence="5">
    <location>
        <begin position="76"/>
        <end position="95"/>
    </location>
</feature>
<sequence length="192" mass="20586">METFLLGLAIFVGIHSIRIVADGWRSRQIERFGAGPWKLVYSVASLVGLMLLGRGYQAAQQASTVFWMAPPGLRHVTALLTLAAFILVVAAYASNNAIKRRVGHPMVLGIALWSLGHLLVNGSTAEIILFGGFFIWSTASFIAAHRRDREAVAADAPNSAAATAATLIIGVAAWAAFAFWLHRVLIGVQPLP</sequence>
<keyword evidence="2 5" id="KW-0812">Transmembrane</keyword>
<dbReference type="GO" id="GO:0016020">
    <property type="term" value="C:membrane"/>
    <property type="evidence" value="ECO:0007669"/>
    <property type="project" value="UniProtKB-SubCell"/>
</dbReference>
<feature type="transmembrane region" description="Helical" evidence="5">
    <location>
        <begin position="156"/>
        <end position="181"/>
    </location>
</feature>
<evidence type="ECO:0000256" key="1">
    <source>
        <dbReference type="ARBA" id="ARBA00004141"/>
    </source>
</evidence>
<dbReference type="Pfam" id="PF07298">
    <property type="entry name" value="NnrU"/>
    <property type="match status" value="1"/>
</dbReference>
<feature type="transmembrane region" description="Helical" evidence="5">
    <location>
        <begin position="36"/>
        <end position="56"/>
    </location>
</feature>
<comment type="subcellular location">
    <subcellularLocation>
        <location evidence="1">Membrane</location>
        <topology evidence="1">Multi-pass membrane protein</topology>
    </subcellularLocation>
</comment>
<evidence type="ECO:0000256" key="2">
    <source>
        <dbReference type="ARBA" id="ARBA00022692"/>
    </source>
</evidence>
<evidence type="ECO:0000256" key="5">
    <source>
        <dbReference type="SAM" id="Phobius"/>
    </source>
</evidence>
<feature type="transmembrane region" description="Helical" evidence="5">
    <location>
        <begin position="6"/>
        <end position="24"/>
    </location>
</feature>
<accession>A0A239F3E3</accession>
<dbReference type="RefSeq" id="WP_089398661.1">
    <property type="nucleotide sequence ID" value="NZ_FZOT01000003.1"/>
</dbReference>
<keyword evidence="8" id="KW-1185">Reference proteome</keyword>